<dbReference type="Proteomes" id="UP001061958">
    <property type="component" value="Unassembled WGS sequence"/>
</dbReference>
<protein>
    <submittedName>
        <fullName evidence="4">Uncharacterized protein</fullName>
    </submittedName>
</protein>
<dbReference type="PANTHER" id="PTHR24124:SF14">
    <property type="entry name" value="CHROMOSOME UNDETERMINED SCAFFOLD_25, WHOLE GENOME SHOTGUN SEQUENCE"/>
    <property type="match status" value="1"/>
</dbReference>
<accession>A0A9C7PTU9</accession>
<dbReference type="AlphaFoldDB" id="A0A9C7PTU9"/>
<evidence type="ECO:0000256" key="2">
    <source>
        <dbReference type="ARBA" id="ARBA00023043"/>
    </source>
</evidence>
<evidence type="ECO:0000313" key="4">
    <source>
        <dbReference type="EMBL" id="GJQ09736.1"/>
    </source>
</evidence>
<reference evidence="4" key="2">
    <citation type="submission" date="2022-01" db="EMBL/GenBank/DDBJ databases">
        <authorList>
            <person name="Hirooka S."/>
            <person name="Miyagishima S.Y."/>
        </authorList>
    </citation>
    <scope>NUCLEOTIDE SEQUENCE</scope>
    <source>
        <strain evidence="4">NBRC 102759</strain>
    </source>
</reference>
<gene>
    <name evidence="4" type="ORF">GpartN1_g1527.t1</name>
</gene>
<organism evidence="4 5">
    <name type="scientific">Galdieria partita</name>
    <dbReference type="NCBI Taxonomy" id="83374"/>
    <lineage>
        <taxon>Eukaryota</taxon>
        <taxon>Rhodophyta</taxon>
        <taxon>Bangiophyceae</taxon>
        <taxon>Galdieriales</taxon>
        <taxon>Galdieriaceae</taxon>
        <taxon>Galdieria</taxon>
    </lineage>
</organism>
<feature type="repeat" description="ANK" evidence="3">
    <location>
        <begin position="148"/>
        <end position="180"/>
    </location>
</feature>
<sequence length="224" mass="24861">MLAFSHGLIKFHRSSFGTFCKQCYLTRAKVGLVPCLQQKRIGKVFGNSTYFLCSFSETSFDEIDETIKEAQGSELSRVDSELLKHSLTGNILGVQQALAAGAKPGVKDKEGRTALHLASAIGVPSICEILLKAAGELAEDCLNSKDHLGLTPLHMAAGYCRISTVECLLSWKPDVNIRNQDGYRPVDLVAKLLEREPKRTLFFVTNERYSTLQEIYNMLKPFSQ</sequence>
<dbReference type="InterPro" id="IPR036770">
    <property type="entry name" value="Ankyrin_rpt-contain_sf"/>
</dbReference>
<dbReference type="PROSITE" id="PS50297">
    <property type="entry name" value="ANK_REP_REGION"/>
    <property type="match status" value="1"/>
</dbReference>
<evidence type="ECO:0000313" key="5">
    <source>
        <dbReference type="Proteomes" id="UP001061958"/>
    </source>
</evidence>
<dbReference type="GO" id="GO:0005634">
    <property type="term" value="C:nucleus"/>
    <property type="evidence" value="ECO:0007669"/>
    <property type="project" value="TreeGrafter"/>
</dbReference>
<keyword evidence="2 3" id="KW-0040">ANK repeat</keyword>
<keyword evidence="5" id="KW-1185">Reference proteome</keyword>
<dbReference type="Gene3D" id="1.25.40.20">
    <property type="entry name" value="Ankyrin repeat-containing domain"/>
    <property type="match status" value="1"/>
</dbReference>
<dbReference type="PANTHER" id="PTHR24124">
    <property type="entry name" value="ANKYRIN REPEAT FAMILY A"/>
    <property type="match status" value="1"/>
</dbReference>
<comment type="caution">
    <text evidence="4">The sequence shown here is derived from an EMBL/GenBank/DDBJ whole genome shotgun (WGS) entry which is preliminary data.</text>
</comment>
<reference evidence="4" key="1">
    <citation type="journal article" date="2022" name="Proc. Natl. Acad. Sci. U.S.A.">
        <title>Life cycle and functional genomics of the unicellular red alga Galdieria for elucidating algal and plant evolution and industrial use.</title>
        <authorList>
            <person name="Hirooka S."/>
            <person name="Itabashi T."/>
            <person name="Ichinose T.M."/>
            <person name="Onuma R."/>
            <person name="Fujiwara T."/>
            <person name="Yamashita S."/>
            <person name="Jong L.W."/>
            <person name="Tomita R."/>
            <person name="Iwane A.H."/>
            <person name="Miyagishima S.Y."/>
        </authorList>
    </citation>
    <scope>NUCLEOTIDE SEQUENCE</scope>
    <source>
        <strain evidence="4">NBRC 102759</strain>
    </source>
</reference>
<dbReference type="GO" id="GO:0010468">
    <property type="term" value="P:regulation of gene expression"/>
    <property type="evidence" value="ECO:0007669"/>
    <property type="project" value="TreeGrafter"/>
</dbReference>
<dbReference type="Pfam" id="PF12796">
    <property type="entry name" value="Ank_2"/>
    <property type="match status" value="1"/>
</dbReference>
<dbReference type="SUPFAM" id="SSF48403">
    <property type="entry name" value="Ankyrin repeat"/>
    <property type="match status" value="1"/>
</dbReference>
<dbReference type="PROSITE" id="PS50088">
    <property type="entry name" value="ANK_REPEAT"/>
    <property type="match status" value="1"/>
</dbReference>
<evidence type="ECO:0000256" key="1">
    <source>
        <dbReference type="ARBA" id="ARBA00022737"/>
    </source>
</evidence>
<dbReference type="EMBL" id="BQMJ01000010">
    <property type="protein sequence ID" value="GJQ09736.1"/>
    <property type="molecule type" value="Genomic_DNA"/>
</dbReference>
<name>A0A9C7PTU9_9RHOD</name>
<dbReference type="SMART" id="SM00248">
    <property type="entry name" value="ANK"/>
    <property type="match status" value="2"/>
</dbReference>
<evidence type="ECO:0000256" key="3">
    <source>
        <dbReference type="PROSITE-ProRule" id="PRU00023"/>
    </source>
</evidence>
<proteinExistence type="predicted"/>
<dbReference type="InterPro" id="IPR002110">
    <property type="entry name" value="Ankyrin_rpt"/>
</dbReference>
<keyword evidence="1" id="KW-0677">Repeat</keyword>
<dbReference type="OrthoDB" id="5746at2759"/>